<reference evidence="2 3" key="1">
    <citation type="submission" date="2024-06" db="EMBL/GenBank/DDBJ databases">
        <title>The Natural Products Discovery Center: Release of the First 8490 Sequenced Strains for Exploring Actinobacteria Biosynthetic Diversity.</title>
        <authorList>
            <person name="Kalkreuter E."/>
            <person name="Kautsar S.A."/>
            <person name="Yang D."/>
            <person name="Bader C.D."/>
            <person name="Teijaro C.N."/>
            <person name="Fluegel L."/>
            <person name="Davis C.M."/>
            <person name="Simpson J.R."/>
            <person name="Lauterbach L."/>
            <person name="Steele A.D."/>
            <person name="Gui C."/>
            <person name="Meng S."/>
            <person name="Li G."/>
            <person name="Viehrig K."/>
            <person name="Ye F."/>
            <person name="Su P."/>
            <person name="Kiefer A.F."/>
            <person name="Nichols A."/>
            <person name="Cepeda A.J."/>
            <person name="Yan W."/>
            <person name="Fan B."/>
            <person name="Jiang Y."/>
            <person name="Adhikari A."/>
            <person name="Zheng C.-J."/>
            <person name="Schuster L."/>
            <person name="Cowan T.M."/>
            <person name="Smanski M.J."/>
            <person name="Chevrette M.G."/>
            <person name="De Carvalho L.P.S."/>
            <person name="Shen B."/>
        </authorList>
    </citation>
    <scope>NUCLEOTIDE SEQUENCE [LARGE SCALE GENOMIC DNA]</scope>
    <source>
        <strain evidence="2 3">NPDC046851</strain>
    </source>
</reference>
<gene>
    <name evidence="2" type="ORF">ABZ931_09920</name>
</gene>
<protein>
    <submittedName>
        <fullName evidence="2">Helix-turn-helix transcriptional regulator</fullName>
    </submittedName>
</protein>
<evidence type="ECO:0000259" key="1">
    <source>
        <dbReference type="PROSITE" id="PS50943"/>
    </source>
</evidence>
<dbReference type="Gene3D" id="1.10.260.40">
    <property type="entry name" value="lambda repressor-like DNA-binding domains"/>
    <property type="match status" value="1"/>
</dbReference>
<organism evidence="2 3">
    <name type="scientific">Streptomyces neyagawaensis</name>
    <dbReference type="NCBI Taxonomy" id="42238"/>
    <lineage>
        <taxon>Bacteria</taxon>
        <taxon>Bacillati</taxon>
        <taxon>Actinomycetota</taxon>
        <taxon>Actinomycetes</taxon>
        <taxon>Kitasatosporales</taxon>
        <taxon>Streptomycetaceae</taxon>
        <taxon>Streptomyces</taxon>
    </lineage>
</organism>
<dbReference type="InterPro" id="IPR010982">
    <property type="entry name" value="Lambda_DNA-bd_dom_sf"/>
</dbReference>
<accession>A0ABV3AVW2</accession>
<dbReference type="CDD" id="cd00093">
    <property type="entry name" value="HTH_XRE"/>
    <property type="match status" value="1"/>
</dbReference>
<keyword evidence="3" id="KW-1185">Reference proteome</keyword>
<dbReference type="InterPro" id="IPR001387">
    <property type="entry name" value="Cro/C1-type_HTH"/>
</dbReference>
<dbReference type="Pfam" id="PF19054">
    <property type="entry name" value="DUF5753"/>
    <property type="match status" value="1"/>
</dbReference>
<feature type="domain" description="HTH cro/C1-type" evidence="1">
    <location>
        <begin position="18"/>
        <end position="73"/>
    </location>
</feature>
<dbReference type="SMART" id="SM00530">
    <property type="entry name" value="HTH_XRE"/>
    <property type="match status" value="1"/>
</dbReference>
<dbReference type="EMBL" id="JBEYXT010000030">
    <property type="protein sequence ID" value="MEU6801314.1"/>
    <property type="molecule type" value="Genomic_DNA"/>
</dbReference>
<proteinExistence type="predicted"/>
<name>A0ABV3AVW2_9ACTN</name>
<evidence type="ECO:0000313" key="2">
    <source>
        <dbReference type="EMBL" id="MEU6801314.1"/>
    </source>
</evidence>
<dbReference type="RefSeq" id="WP_359693176.1">
    <property type="nucleotide sequence ID" value="NZ_JBEYXT010000030.1"/>
</dbReference>
<dbReference type="SUPFAM" id="SSF47413">
    <property type="entry name" value="lambda repressor-like DNA-binding domains"/>
    <property type="match status" value="1"/>
</dbReference>
<comment type="caution">
    <text evidence="2">The sequence shown here is derived from an EMBL/GenBank/DDBJ whole genome shotgun (WGS) entry which is preliminary data.</text>
</comment>
<evidence type="ECO:0000313" key="3">
    <source>
        <dbReference type="Proteomes" id="UP001551189"/>
    </source>
</evidence>
<dbReference type="PROSITE" id="PS50943">
    <property type="entry name" value="HTH_CROC1"/>
    <property type="match status" value="1"/>
</dbReference>
<dbReference type="Proteomes" id="UP001551189">
    <property type="component" value="Unassembled WGS sequence"/>
</dbReference>
<sequence length="289" mass="31585">MPAGGRPTVRSRRLGAALKRYRKAAKIDQAYAAGVLGVDQARVSRIESGHVTARILEIRVLLDAYGVSDPEVLRKLEDLAKRSNRRGWWLEHAERLRPDYLDHISLEDDATYIRVWAQALVPGLLQTPAYAESVIKSSPSYVAPERVGQMVKVREARQAKIEEGGAAYTAILWEPVIIHSLVGAEIHRAQLERILEVGDRPNVTIQVLPLSAGTMAGEISAFASFSFDDAAIVEAVTLENLRGTSILEAPEDLAAYTLAFDQLRSAALAPDASAQLIRRALQGSKDDAS</sequence>
<dbReference type="InterPro" id="IPR043917">
    <property type="entry name" value="DUF5753"/>
</dbReference>
<dbReference type="Pfam" id="PF13560">
    <property type="entry name" value="HTH_31"/>
    <property type="match status" value="1"/>
</dbReference>